<protein>
    <submittedName>
        <fullName evidence="1">Uncharacterized protein</fullName>
    </submittedName>
</protein>
<evidence type="ECO:0000313" key="2">
    <source>
        <dbReference type="Proteomes" id="UP000799764"/>
    </source>
</evidence>
<comment type="caution">
    <text evidence="1">The sequence shown here is derived from an EMBL/GenBank/DDBJ whole genome shotgun (WGS) entry which is preliminary data.</text>
</comment>
<accession>A0A9P4U882</accession>
<proteinExistence type="predicted"/>
<keyword evidence="2" id="KW-1185">Reference proteome</keyword>
<reference evidence="1" key="1">
    <citation type="journal article" date="2020" name="Stud. Mycol.">
        <title>101 Dothideomycetes genomes: a test case for predicting lifestyles and emergence of pathogens.</title>
        <authorList>
            <person name="Haridas S."/>
            <person name="Albert R."/>
            <person name="Binder M."/>
            <person name="Bloem J."/>
            <person name="Labutti K."/>
            <person name="Salamov A."/>
            <person name="Andreopoulos B."/>
            <person name="Baker S."/>
            <person name="Barry K."/>
            <person name="Bills G."/>
            <person name="Bluhm B."/>
            <person name="Cannon C."/>
            <person name="Castanera R."/>
            <person name="Culley D."/>
            <person name="Daum C."/>
            <person name="Ezra D."/>
            <person name="Gonzalez J."/>
            <person name="Henrissat B."/>
            <person name="Kuo A."/>
            <person name="Liang C."/>
            <person name="Lipzen A."/>
            <person name="Lutzoni F."/>
            <person name="Magnuson J."/>
            <person name="Mondo S."/>
            <person name="Nolan M."/>
            <person name="Ohm R."/>
            <person name="Pangilinan J."/>
            <person name="Park H.-J."/>
            <person name="Ramirez L."/>
            <person name="Alfaro M."/>
            <person name="Sun H."/>
            <person name="Tritt A."/>
            <person name="Yoshinaga Y."/>
            <person name="Zwiers L.-H."/>
            <person name="Turgeon B."/>
            <person name="Goodwin S."/>
            <person name="Spatafora J."/>
            <person name="Crous P."/>
            <person name="Grigoriev I."/>
        </authorList>
    </citation>
    <scope>NUCLEOTIDE SEQUENCE</scope>
    <source>
        <strain evidence="1">CBS 690.94</strain>
    </source>
</reference>
<dbReference type="EMBL" id="MU001504">
    <property type="protein sequence ID" value="KAF2442024.1"/>
    <property type="molecule type" value="Genomic_DNA"/>
</dbReference>
<organism evidence="1 2">
    <name type="scientific">Karstenula rhodostoma CBS 690.94</name>
    <dbReference type="NCBI Taxonomy" id="1392251"/>
    <lineage>
        <taxon>Eukaryota</taxon>
        <taxon>Fungi</taxon>
        <taxon>Dikarya</taxon>
        <taxon>Ascomycota</taxon>
        <taxon>Pezizomycotina</taxon>
        <taxon>Dothideomycetes</taxon>
        <taxon>Pleosporomycetidae</taxon>
        <taxon>Pleosporales</taxon>
        <taxon>Massarineae</taxon>
        <taxon>Didymosphaeriaceae</taxon>
        <taxon>Karstenula</taxon>
    </lineage>
</organism>
<gene>
    <name evidence="1" type="ORF">P171DRAFT_487286</name>
</gene>
<dbReference type="AlphaFoldDB" id="A0A9P4U882"/>
<name>A0A9P4U882_9PLEO</name>
<dbReference type="Proteomes" id="UP000799764">
    <property type="component" value="Unassembled WGS sequence"/>
</dbReference>
<sequence length="160" mass="18390">MHDIVSHCPNLETLVFRMSTSMMHRSSIGSPERVSRHIPEQLANDVERPILRAGPLLKYGEMLTPKALNEVTQILRVLEHTNIRRLVLNCANAGEPNRSTGYTAPEPPYPPFLPFIMAFRDEAELKGRKIEITVDLHPDKGGKDRTFKEGFSFIEYWDFW</sequence>
<evidence type="ECO:0000313" key="1">
    <source>
        <dbReference type="EMBL" id="KAF2442024.1"/>
    </source>
</evidence>